<protein>
    <submittedName>
        <fullName evidence="5">YVTN repeat-like/Quino protein amine dehydrogenase</fullName>
    </submittedName>
</protein>
<dbReference type="SUPFAM" id="SSF52540">
    <property type="entry name" value="P-loop containing nucleoside triphosphate hydrolases"/>
    <property type="match status" value="1"/>
</dbReference>
<dbReference type="InterPro" id="IPR019775">
    <property type="entry name" value="WD40_repeat_CS"/>
</dbReference>
<dbReference type="InterPro" id="IPR056884">
    <property type="entry name" value="NPHP3-like_N"/>
</dbReference>
<dbReference type="PROSITE" id="PS50837">
    <property type="entry name" value="NACHT"/>
    <property type="match status" value="1"/>
</dbReference>
<dbReference type="PANTHER" id="PTHR19848:SF8">
    <property type="entry name" value="F-BOX AND WD REPEAT DOMAIN CONTAINING 7"/>
    <property type="match status" value="1"/>
</dbReference>
<dbReference type="Pfam" id="PF00400">
    <property type="entry name" value="WD40"/>
    <property type="match status" value="9"/>
</dbReference>
<dbReference type="RefSeq" id="XP_025429748.1">
    <property type="nucleotide sequence ID" value="XM_025578634.1"/>
</dbReference>
<evidence type="ECO:0000256" key="2">
    <source>
        <dbReference type="ARBA" id="ARBA00022737"/>
    </source>
</evidence>
<feature type="repeat" description="WD" evidence="3">
    <location>
        <begin position="906"/>
        <end position="947"/>
    </location>
</feature>
<feature type="repeat" description="WD" evidence="3">
    <location>
        <begin position="586"/>
        <end position="627"/>
    </location>
</feature>
<organism evidence="5 6">
    <name type="scientific">Aspergillus saccharolyticus JOP 1030-1</name>
    <dbReference type="NCBI Taxonomy" id="1450539"/>
    <lineage>
        <taxon>Eukaryota</taxon>
        <taxon>Fungi</taxon>
        <taxon>Dikarya</taxon>
        <taxon>Ascomycota</taxon>
        <taxon>Pezizomycotina</taxon>
        <taxon>Eurotiomycetes</taxon>
        <taxon>Eurotiomycetidae</taxon>
        <taxon>Eurotiales</taxon>
        <taxon>Aspergillaceae</taxon>
        <taxon>Aspergillus</taxon>
        <taxon>Aspergillus subgen. Circumdati</taxon>
    </lineage>
</organism>
<keyword evidence="2" id="KW-0677">Repeat</keyword>
<dbReference type="SMART" id="SM00320">
    <property type="entry name" value="WD40"/>
    <property type="match status" value="10"/>
</dbReference>
<dbReference type="InterPro" id="IPR015943">
    <property type="entry name" value="WD40/YVTN_repeat-like_dom_sf"/>
</dbReference>
<evidence type="ECO:0000313" key="5">
    <source>
        <dbReference type="EMBL" id="PYH43766.1"/>
    </source>
</evidence>
<evidence type="ECO:0000256" key="3">
    <source>
        <dbReference type="PROSITE-ProRule" id="PRU00221"/>
    </source>
</evidence>
<evidence type="ECO:0000256" key="1">
    <source>
        <dbReference type="ARBA" id="ARBA00022574"/>
    </source>
</evidence>
<dbReference type="PANTHER" id="PTHR19848">
    <property type="entry name" value="WD40 REPEAT PROTEIN"/>
    <property type="match status" value="1"/>
</dbReference>
<dbReference type="Gene3D" id="3.40.50.300">
    <property type="entry name" value="P-loop containing nucleotide triphosphate hydrolases"/>
    <property type="match status" value="1"/>
</dbReference>
<feature type="repeat" description="WD" evidence="3">
    <location>
        <begin position="776"/>
        <end position="817"/>
    </location>
</feature>
<dbReference type="AlphaFoldDB" id="A0A318Z906"/>
<keyword evidence="1 3" id="KW-0853">WD repeat</keyword>
<feature type="repeat" description="WD" evidence="3">
    <location>
        <begin position="676"/>
        <end position="707"/>
    </location>
</feature>
<accession>A0A318Z906</accession>
<dbReference type="SUPFAM" id="SSF50998">
    <property type="entry name" value="Quinoprotein alcohol dehydrogenase-like"/>
    <property type="match status" value="2"/>
</dbReference>
<gene>
    <name evidence="5" type="ORF">BP01DRAFT_402092</name>
</gene>
<reference evidence="5 6" key="1">
    <citation type="submission" date="2016-12" db="EMBL/GenBank/DDBJ databases">
        <title>The genomes of Aspergillus section Nigri reveals drivers in fungal speciation.</title>
        <authorList>
            <consortium name="DOE Joint Genome Institute"/>
            <person name="Vesth T.C."/>
            <person name="Nybo J."/>
            <person name="Theobald S."/>
            <person name="Brandl J."/>
            <person name="Frisvad J.C."/>
            <person name="Nielsen K.F."/>
            <person name="Lyhne E.K."/>
            <person name="Kogle M.E."/>
            <person name="Kuo A."/>
            <person name="Riley R."/>
            <person name="Clum A."/>
            <person name="Nolan M."/>
            <person name="Lipzen A."/>
            <person name="Salamov A."/>
            <person name="Henrissat B."/>
            <person name="Wiebenga A."/>
            <person name="De Vries R.P."/>
            <person name="Grigoriev I.V."/>
            <person name="Mortensen U.H."/>
            <person name="Andersen M.R."/>
            <person name="Baker S.E."/>
        </authorList>
    </citation>
    <scope>NUCLEOTIDE SEQUENCE [LARGE SCALE GENOMIC DNA]</scope>
    <source>
        <strain evidence="5 6">JOP 1030-1</strain>
    </source>
</reference>
<feature type="repeat" description="WD" evidence="3">
    <location>
        <begin position="708"/>
        <end position="749"/>
    </location>
</feature>
<name>A0A318Z906_9EURO</name>
<dbReference type="InterPro" id="IPR027417">
    <property type="entry name" value="P-loop_NTPase"/>
</dbReference>
<dbReference type="PRINTS" id="PR00320">
    <property type="entry name" value="GPROTEINBRPT"/>
</dbReference>
<keyword evidence="6" id="KW-1185">Reference proteome</keyword>
<dbReference type="InterPro" id="IPR007111">
    <property type="entry name" value="NACHT_NTPase"/>
</dbReference>
<dbReference type="GeneID" id="37079863"/>
<evidence type="ECO:0000313" key="6">
    <source>
        <dbReference type="Proteomes" id="UP000248349"/>
    </source>
</evidence>
<dbReference type="InterPro" id="IPR011047">
    <property type="entry name" value="Quinoprotein_ADH-like_sf"/>
</dbReference>
<evidence type="ECO:0000259" key="4">
    <source>
        <dbReference type="PROSITE" id="PS50837"/>
    </source>
</evidence>
<dbReference type="PROSITE" id="PS50082">
    <property type="entry name" value="WD_REPEATS_2"/>
    <property type="match status" value="9"/>
</dbReference>
<dbReference type="Gene3D" id="2.130.10.10">
    <property type="entry name" value="YVTN repeat-like/Quinoprotein amine dehydrogenase"/>
    <property type="match status" value="5"/>
</dbReference>
<feature type="domain" description="NACHT" evidence="4">
    <location>
        <begin position="78"/>
        <end position="188"/>
    </location>
</feature>
<dbReference type="PROSITE" id="PS50294">
    <property type="entry name" value="WD_REPEATS_REGION"/>
    <property type="match status" value="7"/>
</dbReference>
<feature type="repeat" description="WD" evidence="3">
    <location>
        <begin position="553"/>
        <end position="585"/>
    </location>
</feature>
<feature type="repeat" description="WD" evidence="3">
    <location>
        <begin position="628"/>
        <end position="669"/>
    </location>
</feature>
<proteinExistence type="predicted"/>
<dbReference type="PROSITE" id="PS00678">
    <property type="entry name" value="WD_REPEATS_1"/>
    <property type="match status" value="4"/>
</dbReference>
<dbReference type="EMBL" id="KZ821241">
    <property type="protein sequence ID" value="PYH43766.1"/>
    <property type="molecule type" value="Genomic_DNA"/>
</dbReference>
<feature type="repeat" description="WD" evidence="3">
    <location>
        <begin position="818"/>
        <end position="859"/>
    </location>
</feature>
<feature type="repeat" description="WD" evidence="3">
    <location>
        <begin position="860"/>
        <end position="892"/>
    </location>
</feature>
<dbReference type="STRING" id="1450539.A0A318Z906"/>
<dbReference type="InterPro" id="IPR020472">
    <property type="entry name" value="WD40_PAC1"/>
</dbReference>
<dbReference type="Proteomes" id="UP000248349">
    <property type="component" value="Unassembled WGS sequence"/>
</dbReference>
<sequence length="1047" mass="117804">MNNSTTSYAGYNAGFQLGQNVGQINNNYYNQLDDSKAINPELDKQRIEKEKGGLLRDSYRWVLDHDDFKNWRYTAGNQFLWIKGDPGKGKTMLICGIINELLEKASQDDINIVYFFCQATNTRINSATAILQGLVTMLGKQQPLLQNHIPAKFLNNENGWFELRSVFRKILRDPAMKKTYLMIDALDDRNWPIIEKYLDNTKGIRIQLELNQDNLAAAVDYFIKYKVEELSKRNRYTLEKRKMAENHLYLQKKLKDFPPGLDEFYHRMFSNIQDLNDDVELCLSLLGIIITVYRPITLDELLLYLESQDEVTYDDLREIVKLCGSFLTLQNQTITLVHQSVQDFLLKHTSHSIAPYGIQKIYYSLFSKSLESLHTKLQRNIYNLRDPAVSIIQISQPEPDPLGTVRYACVYWTDHLNDYFSDKETSIQISDTMLLDTFLRQDLLHWLEALSLTRELSEGAKSMLKLKELLLKTMTRDTEVISRVQDAYRFIIYHRAMIENYPLQVYASAMIFSPQSCITRRQFKPKVLQWISEKHIVEEHWSACLQTLEGYESVVFLYDSKLLASASRDKTIKLWDADSGACLQTLEGHRGLIKSVIFSHDSKLLASASQDKTIKLWDADSGTCLRTLEGHKDWVKLVVFSHDSKLLASASQNKTVKLWDAGSGACLQTLEGHEFVVFSHDSKLLASASRDKTVKLWDTSSGTCLQMLEGHKSSIKSVIFSYDSKLLASATQDKTVRLWDASSGACLQTLRGHNKLVCCTVKLWDASSSSACLQTLEGHNKSVRSIVFSHDYKLLASASRDETIKLWDAGSGACLQTLKGHKDWIGSVVFSHNSKLLASASDDRTIKLWDAGSGACLQTLEGHKDWVRSVVFSHDSKLLASASEDGTVKLWDTGCGTGSGACLRTLKGHNKSVYTVVFSHDSKLLVSASDDQTVKLWNAGSGACLQTFEGHGDSVIKLDIIKSSLETSMGILTSSFLTDSSFSQTSPEGLHSQGFGISSDRTCITWNSVNLLKLPSIFKVTATAITESAICVGCHSGRVLILSSDHQ</sequence>
<dbReference type="Pfam" id="PF24883">
    <property type="entry name" value="NPHP3_N"/>
    <property type="match status" value="1"/>
</dbReference>
<dbReference type="CDD" id="cd00200">
    <property type="entry name" value="WD40"/>
    <property type="match status" value="1"/>
</dbReference>
<dbReference type="OrthoDB" id="674604at2759"/>
<dbReference type="InterPro" id="IPR001680">
    <property type="entry name" value="WD40_rpt"/>
</dbReference>